<comment type="caution">
    <text evidence="2">The sequence shown here is derived from an EMBL/GenBank/DDBJ whole genome shotgun (WGS) entry which is preliminary data.</text>
</comment>
<dbReference type="PANTHER" id="PTHR36386">
    <property type="entry name" value="OS06G0683900 PROTEIN"/>
    <property type="match status" value="1"/>
</dbReference>
<dbReference type="EMBL" id="JBGMDY010000004">
    <property type="protein sequence ID" value="KAL2337236.1"/>
    <property type="molecule type" value="Genomic_DNA"/>
</dbReference>
<evidence type="ECO:0000313" key="3">
    <source>
        <dbReference type="Proteomes" id="UP001603857"/>
    </source>
</evidence>
<sequence length="381" mass="43021">MERLSFPPPTSPLISSHSLPPTVTFSPKVQIIISLTAAIYSFHFRDKNKNKNKNKNQIQIHIQIPKPNNMNLQVWNNAAFDDHDSFPPANTCSWSSSECTKENLSPPAPDHASSASKNPNNIDAEIEAVEREIKRLTTRLHALRLEKAKRSKRLGRVVPAKFMDPRPNDNDNNDINNAVVLRKTEETPKTTKVKIRDNSWRRGMSLGPAEIAATPATVQNRRKSCFWKLPEIEEEARAKTVGRVKKKEEPPLGAQVQAKKLFERERVKPVCESNKKGLLKQGRVVPSRYNTDVKKRSLPEGGSEVRVKKRWEIPKNAQEHDIETSAAALLPKIRTVKCVNESPRDSGAAKRVAQLTGKKFYFSTNEKDVCQILNFADEEEG</sequence>
<organism evidence="2 3">
    <name type="scientific">Flemingia macrophylla</name>
    <dbReference type="NCBI Taxonomy" id="520843"/>
    <lineage>
        <taxon>Eukaryota</taxon>
        <taxon>Viridiplantae</taxon>
        <taxon>Streptophyta</taxon>
        <taxon>Embryophyta</taxon>
        <taxon>Tracheophyta</taxon>
        <taxon>Spermatophyta</taxon>
        <taxon>Magnoliopsida</taxon>
        <taxon>eudicotyledons</taxon>
        <taxon>Gunneridae</taxon>
        <taxon>Pentapetalae</taxon>
        <taxon>rosids</taxon>
        <taxon>fabids</taxon>
        <taxon>Fabales</taxon>
        <taxon>Fabaceae</taxon>
        <taxon>Papilionoideae</taxon>
        <taxon>50 kb inversion clade</taxon>
        <taxon>NPAAA clade</taxon>
        <taxon>indigoferoid/millettioid clade</taxon>
        <taxon>Phaseoleae</taxon>
        <taxon>Flemingia</taxon>
    </lineage>
</organism>
<gene>
    <name evidence="2" type="ORF">Fmac_011682</name>
</gene>
<protein>
    <submittedName>
        <fullName evidence="2">Uncharacterized protein</fullName>
    </submittedName>
</protein>
<proteinExistence type="predicted"/>
<accession>A0ABD1MN55</accession>
<keyword evidence="3" id="KW-1185">Reference proteome</keyword>
<dbReference type="Proteomes" id="UP001603857">
    <property type="component" value="Unassembled WGS sequence"/>
</dbReference>
<evidence type="ECO:0000256" key="1">
    <source>
        <dbReference type="SAM" id="MobiDB-lite"/>
    </source>
</evidence>
<evidence type="ECO:0000313" key="2">
    <source>
        <dbReference type="EMBL" id="KAL2337236.1"/>
    </source>
</evidence>
<name>A0ABD1MN55_9FABA</name>
<reference evidence="2 3" key="1">
    <citation type="submission" date="2024-08" db="EMBL/GenBank/DDBJ databases">
        <title>Insights into the chromosomal genome structure of Flemingia macrophylla.</title>
        <authorList>
            <person name="Ding Y."/>
            <person name="Zhao Y."/>
            <person name="Bi W."/>
            <person name="Wu M."/>
            <person name="Zhao G."/>
            <person name="Gong Y."/>
            <person name="Li W."/>
            <person name="Zhang P."/>
        </authorList>
    </citation>
    <scope>NUCLEOTIDE SEQUENCE [LARGE SCALE GENOMIC DNA]</scope>
    <source>
        <strain evidence="2">DYQJB</strain>
        <tissue evidence="2">Leaf</tissue>
    </source>
</reference>
<dbReference type="PANTHER" id="PTHR36386:SF1">
    <property type="entry name" value="OS06G0683900 PROTEIN"/>
    <property type="match status" value="1"/>
</dbReference>
<dbReference type="AlphaFoldDB" id="A0ABD1MN55"/>
<feature type="region of interest" description="Disordered" evidence="1">
    <location>
        <begin position="93"/>
        <end position="119"/>
    </location>
</feature>